<reference evidence="2 3" key="1">
    <citation type="submission" date="2013-07" db="EMBL/GenBank/DDBJ databases">
        <title>Comparative Genomic and Metabolomic Analysis of Twelve Strains of Pseudoalteromonas luteoviolacea.</title>
        <authorList>
            <person name="Vynne N.G."/>
            <person name="Mansson M."/>
            <person name="Gram L."/>
        </authorList>
    </citation>
    <scope>NUCLEOTIDE SEQUENCE [LARGE SCALE GENOMIC DNA]</scope>
    <source>
        <strain evidence="2 3">S4060-1</strain>
    </source>
</reference>
<evidence type="ECO:0000313" key="3">
    <source>
        <dbReference type="Proteomes" id="UP000076661"/>
    </source>
</evidence>
<dbReference type="Proteomes" id="UP000076661">
    <property type="component" value="Unassembled WGS sequence"/>
</dbReference>
<dbReference type="AlphaFoldDB" id="A0A167PGZ4"/>
<dbReference type="Pfam" id="PF00483">
    <property type="entry name" value="NTP_transferase"/>
    <property type="match status" value="1"/>
</dbReference>
<evidence type="ECO:0000313" key="2">
    <source>
        <dbReference type="EMBL" id="KZN70574.1"/>
    </source>
</evidence>
<accession>A0A167PGZ4</accession>
<dbReference type="Gene3D" id="3.90.550.10">
    <property type="entry name" value="Spore Coat Polysaccharide Biosynthesis Protein SpsA, Chain A"/>
    <property type="match status" value="1"/>
</dbReference>
<feature type="domain" description="Nucleotidyl transferase" evidence="1">
    <location>
        <begin position="2"/>
        <end position="230"/>
    </location>
</feature>
<dbReference type="PANTHER" id="PTHR22572">
    <property type="entry name" value="SUGAR-1-PHOSPHATE GUANYL TRANSFERASE"/>
    <property type="match status" value="1"/>
</dbReference>
<dbReference type="PATRIC" id="fig|1365257.3.peg.271"/>
<gene>
    <name evidence="2" type="ORF">N478_01300</name>
</gene>
<dbReference type="RefSeq" id="WP_063379664.1">
    <property type="nucleotide sequence ID" value="NZ_AUXX01000001.1"/>
</dbReference>
<dbReference type="InterPro" id="IPR005835">
    <property type="entry name" value="NTP_transferase_dom"/>
</dbReference>
<sequence>MKAILLAAGLGTRLRPITDSIPKCLVPIGAKPLLGLWIDKLVALGVNDILINTHYFSEQVESFIETHPHKDIITLVHESQLLGTAGTLVKNTAFWRGEDCFVIHADNYCQNDLASMVSTHRSRSDNTDATLLLFESTNPQSCGIVKLNQHNVVTEFHEKVPEPPGNLASGALFIFAPQVYERYFASLEAGQHYELSIDVVPDMIGRIQGWQVDGHYLDIGTPENYQLAQSLSTEQ</sequence>
<dbReference type="EMBL" id="AUXX01000001">
    <property type="protein sequence ID" value="KZN70574.1"/>
    <property type="molecule type" value="Genomic_DNA"/>
</dbReference>
<dbReference type="CDD" id="cd04181">
    <property type="entry name" value="NTP_transferase"/>
    <property type="match status" value="1"/>
</dbReference>
<evidence type="ECO:0000259" key="1">
    <source>
        <dbReference type="Pfam" id="PF00483"/>
    </source>
</evidence>
<protein>
    <recommendedName>
        <fullName evidence="1">Nucleotidyl transferase domain-containing protein</fullName>
    </recommendedName>
</protein>
<name>A0A167PGZ4_9GAMM</name>
<dbReference type="SUPFAM" id="SSF53448">
    <property type="entry name" value="Nucleotide-diphospho-sugar transferases"/>
    <property type="match status" value="1"/>
</dbReference>
<dbReference type="InterPro" id="IPR050486">
    <property type="entry name" value="Mannose-1P_guanyltransferase"/>
</dbReference>
<organism evidence="2 3">
    <name type="scientific">Pseudoalteromonas luteoviolacea S4060-1</name>
    <dbReference type="NCBI Taxonomy" id="1365257"/>
    <lineage>
        <taxon>Bacteria</taxon>
        <taxon>Pseudomonadati</taxon>
        <taxon>Pseudomonadota</taxon>
        <taxon>Gammaproteobacteria</taxon>
        <taxon>Alteromonadales</taxon>
        <taxon>Pseudoalteromonadaceae</taxon>
        <taxon>Pseudoalteromonas</taxon>
    </lineage>
</organism>
<proteinExistence type="predicted"/>
<comment type="caution">
    <text evidence="2">The sequence shown here is derived from an EMBL/GenBank/DDBJ whole genome shotgun (WGS) entry which is preliminary data.</text>
</comment>
<dbReference type="InterPro" id="IPR029044">
    <property type="entry name" value="Nucleotide-diphossugar_trans"/>
</dbReference>